<dbReference type="Proteomes" id="UP000197138">
    <property type="component" value="Unassembled WGS sequence"/>
</dbReference>
<evidence type="ECO:0000313" key="2">
    <source>
        <dbReference type="EMBL" id="OWM75308.1"/>
    </source>
</evidence>
<comment type="caution">
    <text evidence="2">The sequence shown here is derived from an EMBL/GenBank/DDBJ whole genome shotgun (WGS) entry which is preliminary data.</text>
</comment>
<gene>
    <name evidence="2" type="ORF">CDL15_Pgr012268</name>
</gene>
<evidence type="ECO:0000256" key="1">
    <source>
        <dbReference type="SAM" id="MobiDB-lite"/>
    </source>
</evidence>
<accession>A0A218WS53</accession>
<dbReference type="AlphaFoldDB" id="A0A218WS53"/>
<feature type="compositionally biased region" description="Low complexity" evidence="1">
    <location>
        <begin position="55"/>
        <end position="68"/>
    </location>
</feature>
<feature type="region of interest" description="Disordered" evidence="1">
    <location>
        <begin position="28"/>
        <end position="68"/>
    </location>
</feature>
<dbReference type="EMBL" id="MTKT01003261">
    <property type="protein sequence ID" value="OWM75308.1"/>
    <property type="molecule type" value="Genomic_DNA"/>
</dbReference>
<proteinExistence type="predicted"/>
<evidence type="ECO:0000313" key="3">
    <source>
        <dbReference type="Proteomes" id="UP000197138"/>
    </source>
</evidence>
<name>A0A218WS53_PUNGR</name>
<protein>
    <submittedName>
        <fullName evidence="2">Uncharacterized protein</fullName>
    </submittedName>
</protein>
<organism evidence="2 3">
    <name type="scientific">Punica granatum</name>
    <name type="common">Pomegranate</name>
    <dbReference type="NCBI Taxonomy" id="22663"/>
    <lineage>
        <taxon>Eukaryota</taxon>
        <taxon>Viridiplantae</taxon>
        <taxon>Streptophyta</taxon>
        <taxon>Embryophyta</taxon>
        <taxon>Tracheophyta</taxon>
        <taxon>Spermatophyta</taxon>
        <taxon>Magnoliopsida</taxon>
        <taxon>eudicotyledons</taxon>
        <taxon>Gunneridae</taxon>
        <taxon>Pentapetalae</taxon>
        <taxon>rosids</taxon>
        <taxon>malvids</taxon>
        <taxon>Myrtales</taxon>
        <taxon>Lythraceae</taxon>
        <taxon>Punica</taxon>
    </lineage>
</organism>
<reference evidence="3" key="1">
    <citation type="journal article" date="2017" name="Plant J.">
        <title>The pomegranate (Punica granatum L.) genome and the genomics of punicalagin biosynthesis.</title>
        <authorList>
            <person name="Qin G."/>
            <person name="Xu C."/>
            <person name="Ming R."/>
            <person name="Tang H."/>
            <person name="Guyot R."/>
            <person name="Kramer E.M."/>
            <person name="Hu Y."/>
            <person name="Yi X."/>
            <person name="Qi Y."/>
            <person name="Xu X."/>
            <person name="Gao Z."/>
            <person name="Pan H."/>
            <person name="Jian J."/>
            <person name="Tian Y."/>
            <person name="Yue Z."/>
            <person name="Xu Y."/>
        </authorList>
    </citation>
    <scope>NUCLEOTIDE SEQUENCE [LARGE SCALE GENOMIC DNA]</scope>
    <source>
        <strain evidence="3">cv. Dabenzi</strain>
    </source>
</reference>
<sequence length="68" mass="7319">MEALMKMECCLGIVGFIFPWKIRQVGMEKKPRERDGNGQGVAALGQPMGPTVFEGSSKQSSGQSSSLD</sequence>